<feature type="transmembrane region" description="Helical" evidence="1">
    <location>
        <begin position="6"/>
        <end position="25"/>
    </location>
</feature>
<evidence type="ECO:0000256" key="1">
    <source>
        <dbReference type="SAM" id="Phobius"/>
    </source>
</evidence>
<evidence type="ECO:0000313" key="2">
    <source>
        <dbReference type="EMBL" id="CAH1401761.1"/>
    </source>
</evidence>
<keyword evidence="1" id="KW-0472">Membrane</keyword>
<name>A0A9P0HGT5_NEZVI</name>
<reference evidence="2" key="1">
    <citation type="submission" date="2022-01" db="EMBL/GenBank/DDBJ databases">
        <authorList>
            <person name="King R."/>
        </authorList>
    </citation>
    <scope>NUCLEOTIDE SEQUENCE</scope>
</reference>
<keyword evidence="3" id="KW-1185">Reference proteome</keyword>
<organism evidence="2 3">
    <name type="scientific">Nezara viridula</name>
    <name type="common">Southern green stink bug</name>
    <name type="synonym">Cimex viridulus</name>
    <dbReference type="NCBI Taxonomy" id="85310"/>
    <lineage>
        <taxon>Eukaryota</taxon>
        <taxon>Metazoa</taxon>
        <taxon>Ecdysozoa</taxon>
        <taxon>Arthropoda</taxon>
        <taxon>Hexapoda</taxon>
        <taxon>Insecta</taxon>
        <taxon>Pterygota</taxon>
        <taxon>Neoptera</taxon>
        <taxon>Paraneoptera</taxon>
        <taxon>Hemiptera</taxon>
        <taxon>Heteroptera</taxon>
        <taxon>Panheteroptera</taxon>
        <taxon>Pentatomomorpha</taxon>
        <taxon>Pentatomoidea</taxon>
        <taxon>Pentatomidae</taxon>
        <taxon>Pentatominae</taxon>
        <taxon>Nezara</taxon>
    </lineage>
</organism>
<dbReference type="EMBL" id="OV725081">
    <property type="protein sequence ID" value="CAH1401761.1"/>
    <property type="molecule type" value="Genomic_DNA"/>
</dbReference>
<dbReference type="OrthoDB" id="6629216at2759"/>
<accession>A0A9P0HGT5</accession>
<keyword evidence="1" id="KW-0812">Transmembrane</keyword>
<dbReference type="AlphaFoldDB" id="A0A9P0HGT5"/>
<keyword evidence="1" id="KW-1133">Transmembrane helix</keyword>
<sequence>MTSNYVYICIYVDIEIILLGVTPSLKLTSVFSKEIPCQQRFIRRVVLFAAIAAASASGLLAGAPLIPKVQVGPTQVNVVRQPYTIEEPVPVHRTVPVPVRAIAHTAPIVETPVVAAAPLSYAAAYGAPLAYGAHVAAPLAYGAHVAAPLAYSGAHWAYGSPAIAARSIAAPGVISHSTILAH</sequence>
<protein>
    <submittedName>
        <fullName evidence="2">Uncharacterized protein</fullName>
    </submittedName>
</protein>
<evidence type="ECO:0000313" key="3">
    <source>
        <dbReference type="Proteomes" id="UP001152798"/>
    </source>
</evidence>
<proteinExistence type="predicted"/>
<gene>
    <name evidence="2" type="ORF">NEZAVI_LOCUS10713</name>
</gene>
<feature type="transmembrane region" description="Helical" evidence="1">
    <location>
        <begin position="45"/>
        <end position="66"/>
    </location>
</feature>
<dbReference type="Proteomes" id="UP001152798">
    <property type="component" value="Chromosome 5"/>
</dbReference>